<feature type="transmembrane region" description="Helical" evidence="7">
    <location>
        <begin position="12"/>
        <end position="36"/>
    </location>
</feature>
<proteinExistence type="inferred from homology"/>
<organism evidence="8 9">
    <name type="scientific">Gimesia alba</name>
    <dbReference type="NCBI Taxonomy" id="2527973"/>
    <lineage>
        <taxon>Bacteria</taxon>
        <taxon>Pseudomonadati</taxon>
        <taxon>Planctomycetota</taxon>
        <taxon>Planctomycetia</taxon>
        <taxon>Planctomycetales</taxon>
        <taxon>Planctomycetaceae</taxon>
        <taxon>Gimesia</taxon>
    </lineage>
</organism>
<dbReference type="AlphaFoldDB" id="A0A517RJV2"/>
<dbReference type="GO" id="GO:0016491">
    <property type="term" value="F:oxidoreductase activity"/>
    <property type="evidence" value="ECO:0007669"/>
    <property type="project" value="UniProtKB-KW"/>
</dbReference>
<evidence type="ECO:0000256" key="6">
    <source>
        <dbReference type="ARBA" id="ARBA00023136"/>
    </source>
</evidence>
<dbReference type="RefSeq" id="WP_145219347.1">
    <property type="nucleotide sequence ID" value="NZ_CP036269.1"/>
</dbReference>
<protein>
    <submittedName>
        <fullName evidence="8">Oxidoreductase CatD</fullName>
        <ecNumber evidence="8">1.-.-.-</ecNumber>
    </submittedName>
</protein>
<evidence type="ECO:0000256" key="5">
    <source>
        <dbReference type="ARBA" id="ARBA00022989"/>
    </source>
</evidence>
<feature type="transmembrane region" description="Helical" evidence="7">
    <location>
        <begin position="120"/>
        <end position="140"/>
    </location>
</feature>
<feature type="transmembrane region" description="Helical" evidence="7">
    <location>
        <begin position="56"/>
        <end position="74"/>
    </location>
</feature>
<comment type="similarity">
    <text evidence="2">Belongs to the DoxX family.</text>
</comment>
<evidence type="ECO:0000256" key="3">
    <source>
        <dbReference type="ARBA" id="ARBA00022475"/>
    </source>
</evidence>
<keyword evidence="9" id="KW-1185">Reference proteome</keyword>
<dbReference type="PANTHER" id="PTHR33452:SF1">
    <property type="entry name" value="INNER MEMBRANE PROTEIN YPHA-RELATED"/>
    <property type="match status" value="1"/>
</dbReference>
<dbReference type="EC" id="1.-.-.-" evidence="8"/>
<comment type="subcellular location">
    <subcellularLocation>
        <location evidence="1">Cell membrane</location>
        <topology evidence="1">Multi-pass membrane protein</topology>
    </subcellularLocation>
</comment>
<keyword evidence="5 7" id="KW-1133">Transmembrane helix</keyword>
<dbReference type="EMBL" id="CP036269">
    <property type="protein sequence ID" value="QDT44139.1"/>
    <property type="molecule type" value="Genomic_DNA"/>
</dbReference>
<dbReference type="OrthoDB" id="121744at2"/>
<name>A0A517RJV2_9PLAN</name>
<dbReference type="GO" id="GO:0005886">
    <property type="term" value="C:plasma membrane"/>
    <property type="evidence" value="ECO:0007669"/>
    <property type="project" value="UniProtKB-SubCell"/>
</dbReference>
<feature type="transmembrane region" description="Helical" evidence="7">
    <location>
        <begin position="81"/>
        <end position="100"/>
    </location>
</feature>
<evidence type="ECO:0000256" key="7">
    <source>
        <dbReference type="SAM" id="Phobius"/>
    </source>
</evidence>
<evidence type="ECO:0000256" key="1">
    <source>
        <dbReference type="ARBA" id="ARBA00004651"/>
    </source>
</evidence>
<keyword evidence="4 7" id="KW-0812">Transmembrane</keyword>
<accession>A0A517RJV2</accession>
<dbReference type="InterPro" id="IPR032808">
    <property type="entry name" value="DoxX"/>
</dbReference>
<keyword evidence="6 7" id="KW-0472">Membrane</keyword>
<keyword evidence="3" id="KW-1003">Cell membrane</keyword>
<dbReference type="InterPro" id="IPR051907">
    <property type="entry name" value="DoxX-like_oxidoreductase"/>
</dbReference>
<evidence type="ECO:0000256" key="2">
    <source>
        <dbReference type="ARBA" id="ARBA00006679"/>
    </source>
</evidence>
<gene>
    <name evidence="8" type="primary">catD_1</name>
    <name evidence="8" type="ORF">Pan241w_42450</name>
</gene>
<sequence length="153" mass="16736">MKLITKSLKSKASSAVILIRLLVGLVFLSEGIQKFLYPEIRGAGRFVKIGLPEPEFLSYFVASFEIVCGVLIVLGLLTRLAVLPTITIMLVAIFSTKIPMLSEEGFWHMAHAARTDFSMLLGSLYLLIVGAGPLSIDAILSWKKKPKKQSADA</sequence>
<evidence type="ECO:0000313" key="8">
    <source>
        <dbReference type="EMBL" id="QDT44139.1"/>
    </source>
</evidence>
<dbReference type="KEGG" id="gaz:Pan241w_42450"/>
<keyword evidence="8" id="KW-0560">Oxidoreductase</keyword>
<reference evidence="8 9" key="1">
    <citation type="submission" date="2019-02" db="EMBL/GenBank/DDBJ databases">
        <title>Deep-cultivation of Planctomycetes and their phenomic and genomic characterization uncovers novel biology.</title>
        <authorList>
            <person name="Wiegand S."/>
            <person name="Jogler M."/>
            <person name="Boedeker C."/>
            <person name="Pinto D."/>
            <person name="Vollmers J."/>
            <person name="Rivas-Marin E."/>
            <person name="Kohn T."/>
            <person name="Peeters S.H."/>
            <person name="Heuer A."/>
            <person name="Rast P."/>
            <person name="Oberbeckmann S."/>
            <person name="Bunk B."/>
            <person name="Jeske O."/>
            <person name="Meyerdierks A."/>
            <person name="Storesund J.E."/>
            <person name="Kallscheuer N."/>
            <person name="Luecker S."/>
            <person name="Lage O.M."/>
            <person name="Pohl T."/>
            <person name="Merkel B.J."/>
            <person name="Hornburger P."/>
            <person name="Mueller R.-W."/>
            <person name="Bruemmer F."/>
            <person name="Labrenz M."/>
            <person name="Spormann A.M."/>
            <person name="Op den Camp H."/>
            <person name="Overmann J."/>
            <person name="Amann R."/>
            <person name="Jetten M.S.M."/>
            <person name="Mascher T."/>
            <person name="Medema M.H."/>
            <person name="Devos D.P."/>
            <person name="Kaster A.-K."/>
            <person name="Ovreas L."/>
            <person name="Rohde M."/>
            <person name="Galperin M.Y."/>
            <person name="Jogler C."/>
        </authorList>
    </citation>
    <scope>NUCLEOTIDE SEQUENCE [LARGE SCALE GENOMIC DNA]</scope>
    <source>
        <strain evidence="8 9">Pan241w</strain>
    </source>
</reference>
<dbReference type="Pfam" id="PF07681">
    <property type="entry name" value="DoxX"/>
    <property type="match status" value="1"/>
</dbReference>
<dbReference type="Proteomes" id="UP000317171">
    <property type="component" value="Chromosome"/>
</dbReference>
<evidence type="ECO:0000313" key="9">
    <source>
        <dbReference type="Proteomes" id="UP000317171"/>
    </source>
</evidence>
<dbReference type="PANTHER" id="PTHR33452">
    <property type="entry name" value="OXIDOREDUCTASE CATD-RELATED"/>
    <property type="match status" value="1"/>
</dbReference>
<evidence type="ECO:0000256" key="4">
    <source>
        <dbReference type="ARBA" id="ARBA00022692"/>
    </source>
</evidence>